<keyword evidence="12" id="KW-0805">Transcription regulation</keyword>
<keyword evidence="14 21" id="KW-0175">Coiled coil</keyword>
<feature type="binding site" evidence="19">
    <location>
        <position position="101"/>
    </location>
    <ligand>
        <name>Fe(2+)</name>
        <dbReference type="ChEBI" id="CHEBI:29033"/>
        <note>for iron-dependent acireductone dioxygenase activity</note>
    </ligand>
</feature>
<dbReference type="InterPro" id="IPR011051">
    <property type="entry name" value="RmlC_Cupin_sf"/>
</dbReference>
<keyword evidence="6 19" id="KW-0533">Nickel</keyword>
<keyword evidence="10 19" id="KW-0560">Oxidoreductase</keyword>
<comment type="cofactor">
    <cofactor evidence="19">
        <name>Fe(2+)</name>
        <dbReference type="ChEBI" id="CHEBI:29033"/>
    </cofactor>
    <cofactor evidence="19">
        <name>Ni(2+)</name>
        <dbReference type="ChEBI" id="CHEBI:49786"/>
    </cofactor>
    <text evidence="19">Binds either 1 Fe or Ni cation per monomer. Iron-binding promotes an acireductone dioxygenase reaction producing 2-keto-4-methylthiobutyrate, while nickel-binding promotes an acireductone dioxygenase reaction producing 3-(methylsulfanyl)propanoate.</text>
</comment>
<evidence type="ECO:0000256" key="21">
    <source>
        <dbReference type="SAM" id="Coils"/>
    </source>
</evidence>
<evidence type="ECO:0000256" key="22">
    <source>
        <dbReference type="SAM" id="MobiDB-lite"/>
    </source>
</evidence>
<keyword evidence="5" id="KW-0597">Phosphoprotein</keyword>
<dbReference type="GO" id="GO:0005886">
    <property type="term" value="C:plasma membrane"/>
    <property type="evidence" value="ECO:0007669"/>
    <property type="project" value="UniProtKB-SubCell"/>
</dbReference>
<dbReference type="GO" id="GO:0019509">
    <property type="term" value="P:L-methionine salvage from methylthioadenosine"/>
    <property type="evidence" value="ECO:0007669"/>
    <property type="project" value="UniProtKB-UniRule"/>
</dbReference>
<keyword evidence="16" id="KW-0804">Transcription</keyword>
<comment type="subcellular location">
    <subcellularLocation>
        <location evidence="2">Cell membrane</location>
        <topology evidence="2">Peripheral membrane protein</topology>
        <orientation evidence="2">Cytoplasmic side</orientation>
    </subcellularLocation>
    <subcellularLocation>
        <location evidence="19">Cytoplasm</location>
    </subcellularLocation>
    <subcellularLocation>
        <location evidence="19">Nucleus</location>
    </subcellularLocation>
</comment>
<dbReference type="GO" id="GO:0005634">
    <property type="term" value="C:nucleus"/>
    <property type="evidence" value="ECO:0007669"/>
    <property type="project" value="UniProtKB-SubCell"/>
</dbReference>
<dbReference type="OMA" id="VDGERQY"/>
<proteinExistence type="inferred from homology"/>
<dbReference type="HAMAP" id="MF_03154">
    <property type="entry name" value="Salvage_MtnD_euk"/>
    <property type="match status" value="1"/>
</dbReference>
<dbReference type="EC" id="1.13.11.53" evidence="19"/>
<dbReference type="GO" id="GO:0016151">
    <property type="term" value="F:nickel cation binding"/>
    <property type="evidence" value="ECO:0007669"/>
    <property type="project" value="UniProtKB-UniRule"/>
</dbReference>
<feature type="compositionally biased region" description="Gly residues" evidence="22">
    <location>
        <begin position="186"/>
        <end position="206"/>
    </location>
</feature>
<evidence type="ECO:0000256" key="4">
    <source>
        <dbReference type="ARBA" id="ARBA00022490"/>
    </source>
</evidence>
<name>J3N2Q4_ORYBR</name>
<dbReference type="Proteomes" id="UP000006038">
    <property type="component" value="Chromosome 10"/>
</dbReference>
<evidence type="ECO:0000256" key="6">
    <source>
        <dbReference type="ARBA" id="ARBA00022596"/>
    </source>
</evidence>
<dbReference type="GO" id="GO:0043565">
    <property type="term" value="F:sequence-specific DNA binding"/>
    <property type="evidence" value="ECO:0007669"/>
    <property type="project" value="InterPro"/>
</dbReference>
<dbReference type="FunFam" id="2.60.120.10:FF:000031">
    <property type="entry name" value="1,2-dihydroxy-3-keto-5-methylthiopentene dioxygenase"/>
    <property type="match status" value="1"/>
</dbReference>
<dbReference type="GO" id="GO:0010308">
    <property type="term" value="F:acireductone dioxygenase (Ni2+-requiring) activity"/>
    <property type="evidence" value="ECO:0007669"/>
    <property type="project" value="UniProtKB-UniRule"/>
</dbReference>
<comment type="subunit">
    <text evidence="3">Homotrimer.</text>
</comment>
<keyword evidence="8 19" id="KW-0479">Metal-binding</keyword>
<dbReference type="GO" id="GO:0003700">
    <property type="term" value="F:DNA-binding transcription factor activity"/>
    <property type="evidence" value="ECO:0007669"/>
    <property type="project" value="InterPro"/>
</dbReference>
<keyword evidence="13" id="KW-0346">Stress response</keyword>
<feature type="binding site" evidence="19">
    <location>
        <position position="101"/>
    </location>
    <ligand>
        <name>Ni(2+)</name>
        <dbReference type="ChEBI" id="CHEBI:49786"/>
        <note>for nickel-dependent acireductone dioxygenase activity</note>
    </ligand>
</feature>
<dbReference type="EnsemblPlants" id="OB10G18020.1">
    <property type="protein sequence ID" value="OB10G18020.1"/>
    <property type="gene ID" value="OB10G18020"/>
</dbReference>
<keyword evidence="25" id="KW-1185">Reference proteome</keyword>
<keyword evidence="17 19" id="KW-0486">Methionine biosynthesis</keyword>
<evidence type="ECO:0000256" key="2">
    <source>
        <dbReference type="ARBA" id="ARBA00004413"/>
    </source>
</evidence>
<dbReference type="CDD" id="cd02232">
    <property type="entry name" value="cupin_ARD"/>
    <property type="match status" value="1"/>
</dbReference>
<dbReference type="Pfam" id="PF03079">
    <property type="entry name" value="ARD"/>
    <property type="match status" value="1"/>
</dbReference>
<dbReference type="GO" id="GO:0010309">
    <property type="term" value="F:acireductone dioxygenase [iron(II)-requiring] activity"/>
    <property type="evidence" value="ECO:0007669"/>
    <property type="project" value="UniProtKB-UniRule"/>
</dbReference>
<dbReference type="InterPro" id="IPR000232">
    <property type="entry name" value="HSF_DNA-bd"/>
</dbReference>
<keyword evidence="4 19" id="KW-0963">Cytoplasm</keyword>
<evidence type="ECO:0000256" key="16">
    <source>
        <dbReference type="ARBA" id="ARBA00023163"/>
    </source>
</evidence>
<dbReference type="Gene3D" id="2.60.120.10">
    <property type="entry name" value="Jelly Rolls"/>
    <property type="match status" value="1"/>
</dbReference>
<evidence type="ECO:0000256" key="15">
    <source>
        <dbReference type="ARBA" id="ARBA00023125"/>
    </source>
</evidence>
<comment type="catalytic activity">
    <reaction evidence="19">
        <text>1,2-dihydroxy-5-(methylsulfanyl)pent-1-en-3-one + O2 = 3-(methylsulfanyl)propanoate + CO + formate + 2 H(+)</text>
        <dbReference type="Rhea" id="RHEA:14161"/>
        <dbReference type="ChEBI" id="CHEBI:15378"/>
        <dbReference type="ChEBI" id="CHEBI:15379"/>
        <dbReference type="ChEBI" id="CHEBI:15740"/>
        <dbReference type="ChEBI" id="CHEBI:17245"/>
        <dbReference type="ChEBI" id="CHEBI:49016"/>
        <dbReference type="ChEBI" id="CHEBI:49252"/>
        <dbReference type="EC" id="1.13.11.53"/>
    </reaction>
</comment>
<dbReference type="UniPathway" id="UPA00904">
    <property type="reaction ID" value="UER00878"/>
</dbReference>
<dbReference type="InterPro" id="IPR027496">
    <property type="entry name" value="ARD_euk"/>
</dbReference>
<evidence type="ECO:0000256" key="11">
    <source>
        <dbReference type="ARBA" id="ARBA00023004"/>
    </source>
</evidence>
<dbReference type="GO" id="GO:0005737">
    <property type="term" value="C:cytoplasm"/>
    <property type="evidence" value="ECO:0007669"/>
    <property type="project" value="UniProtKB-SubCell"/>
</dbReference>
<keyword evidence="18 19" id="KW-0539">Nucleus</keyword>
<evidence type="ECO:0000256" key="9">
    <source>
        <dbReference type="ARBA" id="ARBA00022964"/>
    </source>
</evidence>
<comment type="similarity">
    <text evidence="20">Belongs to the HSF family.</text>
</comment>
<protein>
    <recommendedName>
        <fullName evidence="19">Acireductone dioxygenase</fullName>
    </recommendedName>
    <alternativeName>
        <fullName evidence="19">Acireductone dioxygenase (Fe(2+)-requiring)</fullName>
        <shortName evidence="19">ARD'</shortName>
        <shortName evidence="19">Fe-ARD</shortName>
        <ecNumber evidence="19">1.13.11.54</ecNumber>
    </alternativeName>
    <alternativeName>
        <fullName evidence="19">Acireductone dioxygenase (Ni(2+)-requiring)</fullName>
        <shortName evidence="19">ARD</shortName>
        <shortName evidence="19">Ni-ARD</shortName>
        <ecNumber evidence="19">1.13.11.53</ecNumber>
    </alternativeName>
</protein>
<reference evidence="24" key="2">
    <citation type="submission" date="2013-04" db="UniProtKB">
        <authorList>
            <consortium name="EnsemblPlants"/>
        </authorList>
    </citation>
    <scope>IDENTIFICATION</scope>
</reference>
<evidence type="ECO:0000256" key="5">
    <source>
        <dbReference type="ARBA" id="ARBA00022553"/>
    </source>
</evidence>
<evidence type="ECO:0000313" key="25">
    <source>
        <dbReference type="Proteomes" id="UP000006038"/>
    </source>
</evidence>
<feature type="domain" description="HSF-type DNA-binding" evidence="23">
    <location>
        <begin position="250"/>
        <end position="274"/>
    </location>
</feature>
<accession>J3N2Q4</accession>
<evidence type="ECO:0000256" key="18">
    <source>
        <dbReference type="ARBA" id="ARBA00023242"/>
    </source>
</evidence>
<dbReference type="eggNOG" id="KOG2107">
    <property type="taxonomic scope" value="Eukaryota"/>
</dbReference>
<evidence type="ECO:0000256" key="17">
    <source>
        <dbReference type="ARBA" id="ARBA00023167"/>
    </source>
</evidence>
<dbReference type="eggNOG" id="KOG0627">
    <property type="taxonomic scope" value="Eukaryota"/>
</dbReference>
<feature type="binding site" evidence="19">
    <location>
        <position position="99"/>
    </location>
    <ligand>
        <name>Fe(2+)</name>
        <dbReference type="ChEBI" id="CHEBI:29033"/>
        <note>for iron-dependent acireductone dioxygenase activity</note>
    </ligand>
</feature>
<evidence type="ECO:0000256" key="7">
    <source>
        <dbReference type="ARBA" id="ARBA00022605"/>
    </source>
</evidence>
<feature type="binding site" evidence="19">
    <location>
        <position position="144"/>
    </location>
    <ligand>
        <name>Ni(2+)</name>
        <dbReference type="ChEBI" id="CHEBI:49786"/>
        <note>for nickel-dependent acireductone dioxygenase activity</note>
    </ligand>
</feature>
<dbReference type="PROSITE" id="PS00434">
    <property type="entry name" value="HSF_DOMAIN"/>
    <property type="match status" value="1"/>
</dbReference>
<evidence type="ECO:0000256" key="10">
    <source>
        <dbReference type="ARBA" id="ARBA00023002"/>
    </source>
</evidence>
<dbReference type="InterPro" id="IPR036388">
    <property type="entry name" value="WH-like_DNA-bd_sf"/>
</dbReference>
<feature type="coiled-coil region" evidence="21">
    <location>
        <begin position="329"/>
        <end position="411"/>
    </location>
</feature>
<evidence type="ECO:0000256" key="12">
    <source>
        <dbReference type="ARBA" id="ARBA00023015"/>
    </source>
</evidence>
<dbReference type="InterPro" id="IPR036390">
    <property type="entry name" value="WH_DNA-bd_sf"/>
</dbReference>
<dbReference type="SUPFAM" id="SSF51182">
    <property type="entry name" value="RmlC-like cupins"/>
    <property type="match status" value="1"/>
</dbReference>
<feature type="binding site" evidence="19">
    <location>
        <position position="99"/>
    </location>
    <ligand>
        <name>Ni(2+)</name>
        <dbReference type="ChEBI" id="CHEBI:49786"/>
        <note>for nickel-dependent acireductone dioxygenase activity</note>
    </ligand>
</feature>
<keyword evidence="9 19" id="KW-0223">Dioxygenase</keyword>
<dbReference type="Gene3D" id="1.10.10.10">
    <property type="entry name" value="Winged helix-like DNA-binding domain superfamily/Winged helix DNA-binding domain"/>
    <property type="match status" value="1"/>
</dbReference>
<evidence type="ECO:0000256" key="8">
    <source>
        <dbReference type="ARBA" id="ARBA00022723"/>
    </source>
</evidence>
<dbReference type="Gramene" id="OB10G18020.1">
    <property type="protein sequence ID" value="OB10G18020.1"/>
    <property type="gene ID" value="OB10G18020"/>
</dbReference>
<evidence type="ECO:0000256" key="20">
    <source>
        <dbReference type="RuleBase" id="RU004020"/>
    </source>
</evidence>
<sequence>MENEFQDGKTEVIEAWYMDDSEEDQRLPHHREPKEFIPIEKLTELGVISWRLNPDNWENDENLRRIREARGYSYVDICDVCPEKLPNYETKIKNFFEEHLHTDEEIRYCLEGSGYFDVRDQNDQWIRIAVKKGGMIVLPAGMYHRFTLDTDNYIKAMRLFVGDPVWTPYNRPHDHLPERGGVLGWEGHGPDGGGGGGGGHCEGGGGGPPPFLTKTYDLVEEASTDGVVSWSRAGNSFVVWDPHVFADLLLPRLFKHNNFSSFVRQLNTYGFRKVDPDRWEFANEGFLRGQRHLLKTIKRRKPPSNAPSSQQQSLTSCLEVGEFGFEEEIDRLKRDKNILITEVVKLRQEQQATKDHVKAMEDRLRAAEQKQVQMMGFLARAMRNPEFFQQLAQQKEKRKELEDAISKKRRRPIDNVPFYSPGETSQAEQLDSSYLFDSGVLNEFSEPGIPELENLAVNIQDLGKDRVDGERQYEANGQAELGDDFWADLLVEDFGSKEEQSELEAKIEGIDELAQQLGYLSSTSPK</sequence>
<dbReference type="STRING" id="4533.J3N2Q4"/>
<feature type="binding site" evidence="19">
    <location>
        <position position="105"/>
    </location>
    <ligand>
        <name>Fe(2+)</name>
        <dbReference type="ChEBI" id="CHEBI:29033"/>
        <note>for iron-dependent acireductone dioxygenase activity</note>
    </ligand>
</feature>
<comment type="similarity">
    <text evidence="19">Belongs to the acireductone dioxygenase (ARD) family.</text>
</comment>
<dbReference type="GO" id="GO:0005506">
    <property type="term" value="F:iron ion binding"/>
    <property type="evidence" value="ECO:0007669"/>
    <property type="project" value="UniProtKB-UniRule"/>
</dbReference>
<keyword evidence="11 19" id="KW-0408">Iron</keyword>
<keyword evidence="7 19" id="KW-0028">Amino-acid biosynthesis</keyword>
<dbReference type="PANTHER" id="PTHR23418">
    <property type="entry name" value="ACIREDUCTONE DIOXYGENASE"/>
    <property type="match status" value="1"/>
</dbReference>
<organism evidence="24">
    <name type="scientific">Oryza brachyantha</name>
    <name type="common">malo sina</name>
    <dbReference type="NCBI Taxonomy" id="4533"/>
    <lineage>
        <taxon>Eukaryota</taxon>
        <taxon>Viridiplantae</taxon>
        <taxon>Streptophyta</taxon>
        <taxon>Embryophyta</taxon>
        <taxon>Tracheophyta</taxon>
        <taxon>Spermatophyta</taxon>
        <taxon>Magnoliopsida</taxon>
        <taxon>Liliopsida</taxon>
        <taxon>Poales</taxon>
        <taxon>Poaceae</taxon>
        <taxon>BOP clade</taxon>
        <taxon>Oryzoideae</taxon>
        <taxon>Oryzeae</taxon>
        <taxon>Oryzinae</taxon>
        <taxon>Oryza</taxon>
    </lineage>
</organism>
<comment type="pathway">
    <text evidence="19">Amino-acid biosynthesis; L-methionine biosynthesis via salvage pathway; L-methionine from S-methyl-5-thio-alpha-D-ribose 1-phosphate: step 5/6.</text>
</comment>
<reference evidence="24" key="1">
    <citation type="journal article" date="2013" name="Nat. Commun.">
        <title>Whole-genome sequencing of Oryza brachyantha reveals mechanisms underlying Oryza genome evolution.</title>
        <authorList>
            <person name="Chen J."/>
            <person name="Huang Q."/>
            <person name="Gao D."/>
            <person name="Wang J."/>
            <person name="Lang Y."/>
            <person name="Liu T."/>
            <person name="Li B."/>
            <person name="Bai Z."/>
            <person name="Luis Goicoechea J."/>
            <person name="Liang C."/>
            <person name="Chen C."/>
            <person name="Zhang W."/>
            <person name="Sun S."/>
            <person name="Liao Y."/>
            <person name="Zhang X."/>
            <person name="Yang L."/>
            <person name="Song C."/>
            <person name="Wang M."/>
            <person name="Shi J."/>
            <person name="Liu G."/>
            <person name="Liu J."/>
            <person name="Zhou H."/>
            <person name="Zhou W."/>
            <person name="Yu Q."/>
            <person name="An N."/>
            <person name="Chen Y."/>
            <person name="Cai Q."/>
            <person name="Wang B."/>
            <person name="Liu B."/>
            <person name="Min J."/>
            <person name="Huang Y."/>
            <person name="Wu H."/>
            <person name="Li Z."/>
            <person name="Zhang Y."/>
            <person name="Yin Y."/>
            <person name="Song W."/>
            <person name="Jiang J."/>
            <person name="Jackson S.A."/>
            <person name="Wing R.A."/>
            <person name="Wang J."/>
            <person name="Chen M."/>
        </authorList>
    </citation>
    <scope>NUCLEOTIDE SEQUENCE [LARGE SCALE GENOMIC DNA]</scope>
    <source>
        <strain evidence="24">cv. IRGC 101232</strain>
    </source>
</reference>
<dbReference type="SMART" id="SM00415">
    <property type="entry name" value="HSF"/>
    <property type="match status" value="1"/>
</dbReference>
<dbReference type="AlphaFoldDB" id="J3N2Q4"/>
<dbReference type="HOGENOM" id="CLU_035863_0_0_1"/>
<feature type="region of interest" description="Disordered" evidence="22">
    <location>
        <begin position="186"/>
        <end position="207"/>
    </location>
</feature>
<keyword evidence="15" id="KW-0238">DNA-binding</keyword>
<feature type="binding site" evidence="19">
    <location>
        <position position="144"/>
    </location>
    <ligand>
        <name>Fe(2+)</name>
        <dbReference type="ChEBI" id="CHEBI:29033"/>
        <note>for iron-dependent acireductone dioxygenase activity</note>
    </ligand>
</feature>
<evidence type="ECO:0000313" key="24">
    <source>
        <dbReference type="EnsemblPlants" id="OB10G18020.1"/>
    </source>
</evidence>
<dbReference type="InterPro" id="IPR014710">
    <property type="entry name" value="RmlC-like_jellyroll"/>
</dbReference>
<comment type="function">
    <text evidence="19">Catalyzes 2 different reactions between oxygen and the acireductone 1,2-dihydroxy-3-keto-5-methylthiopentene (DHK-MTPene) depending upon the metal bound in the active site. Fe-containing acireductone dioxygenase (Fe-ARD) produces formate and 2-keto-4-methylthiobutyrate (KMTB), the alpha-ketoacid precursor of methionine in the methionine recycle pathway. Ni-containing acireductone dioxygenase (Ni-ARD) produces methylthiopropionate, carbon monoxide and formate, and does not lie on the methionine recycle pathway.</text>
</comment>
<dbReference type="GO" id="GO:0042802">
    <property type="term" value="F:identical protein binding"/>
    <property type="evidence" value="ECO:0007669"/>
    <property type="project" value="EnsemblPlants"/>
</dbReference>
<dbReference type="PANTHER" id="PTHR23418:SF0">
    <property type="entry name" value="ACIREDUCTONE DIOXYGENASE"/>
    <property type="match status" value="1"/>
</dbReference>
<dbReference type="PRINTS" id="PR00056">
    <property type="entry name" value="HSFDOMAIN"/>
</dbReference>
<evidence type="ECO:0000259" key="23">
    <source>
        <dbReference type="PROSITE" id="PS00434"/>
    </source>
</evidence>
<feature type="binding site" evidence="19">
    <location>
        <position position="105"/>
    </location>
    <ligand>
        <name>Ni(2+)</name>
        <dbReference type="ChEBI" id="CHEBI:49786"/>
        <note>for nickel-dependent acireductone dioxygenase activity</note>
    </ligand>
</feature>
<dbReference type="FunFam" id="1.10.10.10:FF:000057">
    <property type="entry name" value="Heat shock transcription factor 1"/>
    <property type="match status" value="1"/>
</dbReference>
<evidence type="ECO:0000256" key="19">
    <source>
        <dbReference type="HAMAP-Rule" id="MF_03154"/>
    </source>
</evidence>
<dbReference type="EC" id="1.13.11.54" evidence="19"/>
<dbReference type="InterPro" id="IPR004313">
    <property type="entry name" value="ARD"/>
</dbReference>
<evidence type="ECO:0000256" key="1">
    <source>
        <dbReference type="ARBA" id="ARBA00000428"/>
    </source>
</evidence>
<evidence type="ECO:0000256" key="13">
    <source>
        <dbReference type="ARBA" id="ARBA00023016"/>
    </source>
</evidence>
<evidence type="ECO:0000256" key="3">
    <source>
        <dbReference type="ARBA" id="ARBA00011233"/>
    </source>
</evidence>
<dbReference type="Pfam" id="PF00447">
    <property type="entry name" value="HSF_DNA-bind"/>
    <property type="match status" value="1"/>
</dbReference>
<comment type="catalytic activity">
    <reaction evidence="1 19">
        <text>1,2-dihydroxy-5-(methylsulfanyl)pent-1-en-3-one + O2 = 4-methylsulfanyl-2-oxobutanoate + formate + 2 H(+)</text>
        <dbReference type="Rhea" id="RHEA:24504"/>
        <dbReference type="ChEBI" id="CHEBI:15378"/>
        <dbReference type="ChEBI" id="CHEBI:15379"/>
        <dbReference type="ChEBI" id="CHEBI:15740"/>
        <dbReference type="ChEBI" id="CHEBI:16723"/>
        <dbReference type="ChEBI" id="CHEBI:49252"/>
        <dbReference type="EC" id="1.13.11.54"/>
    </reaction>
</comment>
<dbReference type="SUPFAM" id="SSF46785">
    <property type="entry name" value="Winged helix' DNA-binding domain"/>
    <property type="match status" value="1"/>
</dbReference>
<evidence type="ECO:0000256" key="14">
    <source>
        <dbReference type="ARBA" id="ARBA00023054"/>
    </source>
</evidence>